<sequence>MSLRLLAAALLATTAIAGPALAQSTQPTSASADTVRQVKKPVAAKPAAAPAAAAAPAQAAPADTAQAKRDPRALGGGLTSAPTDFGTVFAGGGQQATPGGVTRQDLGGGNMIAEEVPKTRSTVTRDAIDKLSPTANPYQMINMLPGANVTSPDAGGLNGGNITLRGFNSDQLGMTIEGAPVNDSGNYALYPQEYVDSENIQQVSIAQGAADLDSPHIGATGGVINLYMRDPSKERQVYTSFTYGSHNLARMFARVDSGQIGNFRGMISYSRYTRDHWSGVGGDNRWHLDGKFVWDVGEANHVRASLIYNEAKNNFYANPSLAQFNTAGYKPNYNAALTGNASTDTSWYGYRINPFRNLIASLPSDFKITDNLTYDVVPYLWYGFGSGGGVSTMTEDAGANTTATGRVYYGNTRLNNIDWSGNGVVTAGGKVNYYNPSITETWRPGIINKLTYDIGEHKFVLGYWFESASHKQTAPYQALAGDRTIQDAFMSNSDGFVIPNGTYAGQVLQRRDWTTRTTTNVIFAGDTWSLLGDQLKLEYGIKQAFVDRTLNNRIPGATPSVTTSNTATLPTAGISYKLNEQNQVFASIATSFRVTPNYALADQYNTNTGARSTLGTGSLAPERAVTGEIGHRYQGDLFATSLSLFGTRYSNRQVTSNIVDPTSPGSTTSFNFNAGSVESYGLDFEIGTRPLWGGFRPYASMELLQTRLNNNLQTTNTAGKTDYLPTVGKQLPRAPNFTGAIGLDYDDGHILGNLAYKYIGRQYSTFMNDESIPGFGRIDAGIGYRFADVALGETGKIKAPELKLNFYNLLDARQLTGVNSVQANAKDTTGVNGGTIKASGTPNYYQGEGFAVMVTFKSAF</sequence>
<evidence type="ECO:0000256" key="12">
    <source>
        <dbReference type="PROSITE-ProRule" id="PRU01360"/>
    </source>
</evidence>
<evidence type="ECO:0000256" key="4">
    <source>
        <dbReference type="ARBA" id="ARBA00022496"/>
    </source>
</evidence>
<dbReference type="PROSITE" id="PS52016">
    <property type="entry name" value="TONB_DEPENDENT_REC_3"/>
    <property type="match status" value="1"/>
</dbReference>
<dbReference type="InterPro" id="IPR037066">
    <property type="entry name" value="Plug_dom_sf"/>
</dbReference>
<name>A0AAU7XEN5_9HYPH</name>
<keyword evidence="11 12" id="KW-0998">Cell outer membrane</keyword>
<evidence type="ECO:0000256" key="13">
    <source>
        <dbReference type="RuleBase" id="RU003357"/>
    </source>
</evidence>
<dbReference type="RefSeq" id="WP_407051303.1">
    <property type="nucleotide sequence ID" value="NZ_CP158568.1"/>
</dbReference>
<dbReference type="SUPFAM" id="SSF56935">
    <property type="entry name" value="Porins"/>
    <property type="match status" value="1"/>
</dbReference>
<evidence type="ECO:0000256" key="6">
    <source>
        <dbReference type="ARBA" id="ARBA00022729"/>
    </source>
</evidence>
<dbReference type="PANTHER" id="PTHR32552:SF89">
    <property type="entry name" value="CATECHOLATE SIDEROPHORE RECEPTOR FIU"/>
    <property type="match status" value="1"/>
</dbReference>
<gene>
    <name evidence="18" type="ORF">ABS361_08280</name>
</gene>
<evidence type="ECO:0000256" key="3">
    <source>
        <dbReference type="ARBA" id="ARBA00022452"/>
    </source>
</evidence>
<dbReference type="GO" id="GO:0015344">
    <property type="term" value="F:siderophore uptake transmembrane transporter activity"/>
    <property type="evidence" value="ECO:0007669"/>
    <property type="project" value="TreeGrafter"/>
</dbReference>
<evidence type="ECO:0000256" key="15">
    <source>
        <dbReference type="SAM" id="SignalP"/>
    </source>
</evidence>
<evidence type="ECO:0000259" key="17">
    <source>
        <dbReference type="Pfam" id="PF07715"/>
    </source>
</evidence>
<keyword evidence="6 15" id="KW-0732">Signal</keyword>
<evidence type="ECO:0000256" key="7">
    <source>
        <dbReference type="ARBA" id="ARBA00023004"/>
    </source>
</evidence>
<keyword evidence="4" id="KW-0410">Iron transport</keyword>
<feature type="region of interest" description="Disordered" evidence="14">
    <location>
        <begin position="22"/>
        <end position="108"/>
    </location>
</feature>
<dbReference type="Pfam" id="PF07715">
    <property type="entry name" value="Plug"/>
    <property type="match status" value="1"/>
</dbReference>
<feature type="domain" description="TonB-dependent receptor-like beta-barrel" evidence="16">
    <location>
        <begin position="378"/>
        <end position="809"/>
    </location>
</feature>
<reference evidence="18" key="1">
    <citation type="submission" date="2024-06" db="EMBL/GenBank/DDBJ databases">
        <title>Methylostella associata gen. nov., sp. nov., a novel Ancalomicrobiaceae-affiliated facultatively methylotrophic bacteria that feed on methanotrophs of the genus Methylococcus.</title>
        <authorList>
            <person name="Saltykova V."/>
            <person name="Danilova O.V."/>
            <person name="Oshkin I.Y."/>
            <person name="Belova S.E."/>
            <person name="Pimenov N.V."/>
            <person name="Dedysh S.N."/>
        </authorList>
    </citation>
    <scope>NUCLEOTIDE SEQUENCE</scope>
    <source>
        <strain evidence="18">S20</strain>
    </source>
</reference>
<dbReference type="InterPro" id="IPR039426">
    <property type="entry name" value="TonB-dep_rcpt-like"/>
</dbReference>
<keyword evidence="10 12" id="KW-0472">Membrane</keyword>
<dbReference type="PANTHER" id="PTHR32552">
    <property type="entry name" value="FERRICHROME IRON RECEPTOR-RELATED"/>
    <property type="match status" value="1"/>
</dbReference>
<dbReference type="InterPro" id="IPR036942">
    <property type="entry name" value="Beta-barrel_TonB_sf"/>
</dbReference>
<organism evidence="18">
    <name type="scientific">Methyloraptor flagellatus</name>
    <dbReference type="NCBI Taxonomy" id="3162530"/>
    <lineage>
        <taxon>Bacteria</taxon>
        <taxon>Pseudomonadati</taxon>
        <taxon>Pseudomonadota</taxon>
        <taxon>Alphaproteobacteria</taxon>
        <taxon>Hyphomicrobiales</taxon>
        <taxon>Ancalomicrobiaceae</taxon>
        <taxon>Methyloraptor</taxon>
    </lineage>
</organism>
<dbReference type="Gene3D" id="2.40.170.20">
    <property type="entry name" value="TonB-dependent receptor, beta-barrel domain"/>
    <property type="match status" value="1"/>
</dbReference>
<dbReference type="InterPro" id="IPR000531">
    <property type="entry name" value="Beta-barrel_TonB"/>
</dbReference>
<feature type="compositionally biased region" description="Polar residues" evidence="14">
    <location>
        <begin position="23"/>
        <end position="34"/>
    </location>
</feature>
<feature type="compositionally biased region" description="Low complexity" evidence="14">
    <location>
        <begin position="40"/>
        <end position="65"/>
    </location>
</feature>
<evidence type="ECO:0000256" key="11">
    <source>
        <dbReference type="ARBA" id="ARBA00023237"/>
    </source>
</evidence>
<dbReference type="EMBL" id="CP158568">
    <property type="protein sequence ID" value="XBY46206.1"/>
    <property type="molecule type" value="Genomic_DNA"/>
</dbReference>
<dbReference type="InterPro" id="IPR012910">
    <property type="entry name" value="Plug_dom"/>
</dbReference>
<evidence type="ECO:0000256" key="14">
    <source>
        <dbReference type="SAM" id="MobiDB-lite"/>
    </source>
</evidence>
<dbReference type="KEGG" id="mflg:ABS361_08280"/>
<evidence type="ECO:0000256" key="8">
    <source>
        <dbReference type="ARBA" id="ARBA00023065"/>
    </source>
</evidence>
<proteinExistence type="inferred from homology"/>
<accession>A0AAU7XEN5</accession>
<evidence type="ECO:0000256" key="10">
    <source>
        <dbReference type="ARBA" id="ARBA00023136"/>
    </source>
</evidence>
<evidence type="ECO:0000256" key="1">
    <source>
        <dbReference type="ARBA" id="ARBA00004571"/>
    </source>
</evidence>
<keyword evidence="2 12" id="KW-0813">Transport</keyword>
<protein>
    <submittedName>
        <fullName evidence="18">TonB-dependent receptor</fullName>
    </submittedName>
</protein>
<evidence type="ECO:0000256" key="2">
    <source>
        <dbReference type="ARBA" id="ARBA00022448"/>
    </source>
</evidence>
<evidence type="ECO:0000259" key="16">
    <source>
        <dbReference type="Pfam" id="PF00593"/>
    </source>
</evidence>
<evidence type="ECO:0000256" key="9">
    <source>
        <dbReference type="ARBA" id="ARBA00023077"/>
    </source>
</evidence>
<evidence type="ECO:0000256" key="5">
    <source>
        <dbReference type="ARBA" id="ARBA00022692"/>
    </source>
</evidence>
<feature type="chain" id="PRO_5043829237" evidence="15">
    <location>
        <begin position="23"/>
        <end position="860"/>
    </location>
</feature>
<keyword evidence="18" id="KW-0675">Receptor</keyword>
<keyword evidence="3 12" id="KW-1134">Transmembrane beta strand</keyword>
<dbReference type="AlphaFoldDB" id="A0AAU7XEN5"/>
<evidence type="ECO:0000313" key="18">
    <source>
        <dbReference type="EMBL" id="XBY46206.1"/>
    </source>
</evidence>
<comment type="subcellular location">
    <subcellularLocation>
        <location evidence="1 12">Cell outer membrane</location>
        <topology evidence="1 12">Multi-pass membrane protein</topology>
    </subcellularLocation>
</comment>
<dbReference type="GO" id="GO:0009279">
    <property type="term" value="C:cell outer membrane"/>
    <property type="evidence" value="ECO:0007669"/>
    <property type="project" value="UniProtKB-SubCell"/>
</dbReference>
<dbReference type="Gene3D" id="2.170.130.10">
    <property type="entry name" value="TonB-dependent receptor, plug domain"/>
    <property type="match status" value="1"/>
</dbReference>
<comment type="similarity">
    <text evidence="12 13">Belongs to the TonB-dependent receptor family.</text>
</comment>
<keyword evidence="8" id="KW-0406">Ion transport</keyword>
<feature type="signal peptide" evidence="15">
    <location>
        <begin position="1"/>
        <end position="22"/>
    </location>
</feature>
<keyword evidence="7" id="KW-0408">Iron</keyword>
<keyword evidence="9 13" id="KW-0798">TonB box</keyword>
<keyword evidence="5 12" id="KW-0812">Transmembrane</keyword>
<dbReference type="Pfam" id="PF00593">
    <property type="entry name" value="TonB_dep_Rec_b-barrel"/>
    <property type="match status" value="1"/>
</dbReference>
<feature type="domain" description="TonB-dependent receptor plug" evidence="17">
    <location>
        <begin position="114"/>
        <end position="223"/>
    </location>
</feature>